<keyword evidence="2" id="KW-0378">Hydrolase</keyword>
<feature type="domain" description="ATPase dynein-related AAA" evidence="1">
    <location>
        <begin position="20"/>
        <end position="45"/>
    </location>
</feature>
<dbReference type="Gene3D" id="3.40.50.300">
    <property type="entry name" value="P-loop containing nucleotide triphosphate hydrolases"/>
    <property type="match status" value="1"/>
</dbReference>
<evidence type="ECO:0000259" key="1">
    <source>
        <dbReference type="Pfam" id="PF07728"/>
    </source>
</evidence>
<dbReference type="RefSeq" id="WP_246517504.1">
    <property type="nucleotide sequence ID" value="NZ_BAAAVL010000011.1"/>
</dbReference>
<dbReference type="Proteomes" id="UP000620262">
    <property type="component" value="Unassembled WGS sequence"/>
</dbReference>
<dbReference type="GO" id="GO:0006508">
    <property type="term" value="P:proteolysis"/>
    <property type="evidence" value="ECO:0007669"/>
    <property type="project" value="UniProtKB-KW"/>
</dbReference>
<keyword evidence="3" id="KW-1185">Reference proteome</keyword>
<dbReference type="SUPFAM" id="SSF52540">
    <property type="entry name" value="P-loop containing nucleoside triphosphate hydrolases"/>
    <property type="match status" value="1"/>
</dbReference>
<keyword evidence="2" id="KW-0645">Protease</keyword>
<reference evidence="2 3" key="1">
    <citation type="submission" date="2020-10" db="EMBL/GenBank/DDBJ databases">
        <title>Sequencing the genomes of 1000 actinobacteria strains.</title>
        <authorList>
            <person name="Klenk H.-P."/>
        </authorList>
    </citation>
    <scope>NUCLEOTIDE SEQUENCE [LARGE SCALE GENOMIC DNA]</scope>
    <source>
        <strain evidence="2 3">DSM 7307</strain>
    </source>
</reference>
<protein>
    <submittedName>
        <fullName evidence="2">ATP-dependent protease Clp ATPase subunit</fullName>
    </submittedName>
</protein>
<evidence type="ECO:0000313" key="3">
    <source>
        <dbReference type="Proteomes" id="UP000620262"/>
    </source>
</evidence>
<proteinExistence type="predicted"/>
<accession>A0ABR9IZR1</accession>
<sequence>MDHSRGAKGFADTSPDFTRVLIIGNGGSGKTWLARRIAERLRYPVGLTKH</sequence>
<dbReference type="InterPro" id="IPR011704">
    <property type="entry name" value="ATPase_dyneun-rel_AAA"/>
</dbReference>
<comment type="caution">
    <text evidence="2">The sequence shown here is derived from an EMBL/GenBank/DDBJ whole genome shotgun (WGS) entry which is preliminary data.</text>
</comment>
<name>A0ABR9IZR1_RHIVS</name>
<dbReference type="Pfam" id="PF07728">
    <property type="entry name" value="AAA_5"/>
    <property type="match status" value="1"/>
</dbReference>
<gene>
    <name evidence="2" type="ORF">H4W29_005966</name>
</gene>
<evidence type="ECO:0000313" key="2">
    <source>
        <dbReference type="EMBL" id="MBE1508721.1"/>
    </source>
</evidence>
<dbReference type="EMBL" id="JADBEC010000002">
    <property type="protein sequence ID" value="MBE1508721.1"/>
    <property type="molecule type" value="Genomic_DNA"/>
</dbReference>
<dbReference type="InterPro" id="IPR027417">
    <property type="entry name" value="P-loop_NTPase"/>
</dbReference>
<organism evidence="2 3">
    <name type="scientific">Rhizobium viscosum</name>
    <name type="common">Arthrobacter viscosus</name>
    <dbReference type="NCBI Taxonomy" id="1673"/>
    <lineage>
        <taxon>Bacteria</taxon>
        <taxon>Pseudomonadati</taxon>
        <taxon>Pseudomonadota</taxon>
        <taxon>Alphaproteobacteria</taxon>
        <taxon>Hyphomicrobiales</taxon>
        <taxon>Rhizobiaceae</taxon>
        <taxon>Rhizobium/Agrobacterium group</taxon>
        <taxon>Rhizobium</taxon>
    </lineage>
</organism>
<dbReference type="GO" id="GO:0008233">
    <property type="term" value="F:peptidase activity"/>
    <property type="evidence" value="ECO:0007669"/>
    <property type="project" value="UniProtKB-KW"/>
</dbReference>